<feature type="signal peptide" evidence="2">
    <location>
        <begin position="1"/>
        <end position="23"/>
    </location>
</feature>
<dbReference type="EMBL" id="JBAWTH010000015">
    <property type="protein sequence ID" value="KAL2288825.1"/>
    <property type="molecule type" value="Genomic_DNA"/>
</dbReference>
<accession>A0ABR4F2A3</accession>
<proteinExistence type="predicted"/>
<evidence type="ECO:0000313" key="4">
    <source>
        <dbReference type="Proteomes" id="UP001600888"/>
    </source>
</evidence>
<evidence type="ECO:0000256" key="1">
    <source>
        <dbReference type="SAM" id="MobiDB-lite"/>
    </source>
</evidence>
<feature type="chain" id="PRO_5045320265" description="Ankyrin repeat protein" evidence="2">
    <location>
        <begin position="24"/>
        <end position="404"/>
    </location>
</feature>
<keyword evidence="4" id="KW-1185">Reference proteome</keyword>
<dbReference type="Proteomes" id="UP001600888">
    <property type="component" value="Unassembled WGS sequence"/>
</dbReference>
<reference evidence="3 4" key="1">
    <citation type="submission" date="2024-03" db="EMBL/GenBank/DDBJ databases">
        <title>A high-quality draft genome sequence of Diaporthe vaccinii, a causative agent of upright dieback and viscid rot disease in cranberry plants.</title>
        <authorList>
            <person name="Sarrasin M."/>
            <person name="Lang B.F."/>
            <person name="Burger G."/>
        </authorList>
    </citation>
    <scope>NUCLEOTIDE SEQUENCE [LARGE SCALE GENOMIC DNA]</scope>
    <source>
        <strain evidence="3 4">IS7</strain>
    </source>
</reference>
<evidence type="ECO:0008006" key="5">
    <source>
        <dbReference type="Google" id="ProtNLM"/>
    </source>
</evidence>
<organism evidence="3 4">
    <name type="scientific">Diaporthe vaccinii</name>
    <dbReference type="NCBI Taxonomy" id="105482"/>
    <lineage>
        <taxon>Eukaryota</taxon>
        <taxon>Fungi</taxon>
        <taxon>Dikarya</taxon>
        <taxon>Ascomycota</taxon>
        <taxon>Pezizomycotina</taxon>
        <taxon>Sordariomycetes</taxon>
        <taxon>Sordariomycetidae</taxon>
        <taxon>Diaporthales</taxon>
        <taxon>Diaporthaceae</taxon>
        <taxon>Diaporthe</taxon>
        <taxon>Diaporthe eres species complex</taxon>
    </lineage>
</organism>
<comment type="caution">
    <text evidence="3">The sequence shown here is derived from an EMBL/GenBank/DDBJ whole genome shotgun (WGS) entry which is preliminary data.</text>
</comment>
<keyword evidence="2" id="KW-0732">Signal</keyword>
<protein>
    <recommendedName>
        <fullName evidence="5">Ankyrin repeat protein</fullName>
    </recommendedName>
</protein>
<dbReference type="PANTHER" id="PTHR35186">
    <property type="entry name" value="ANK_REP_REGION DOMAIN-CONTAINING PROTEIN"/>
    <property type="match status" value="1"/>
</dbReference>
<evidence type="ECO:0000256" key="2">
    <source>
        <dbReference type="SAM" id="SignalP"/>
    </source>
</evidence>
<gene>
    <name evidence="3" type="ORF">FJTKL_03479</name>
</gene>
<sequence length="404" mass="44658">MSGIEVAGLVLGALPLVLKSVDAYRGGFRRFGTTFNKRKHVEKLARALLLQQRTLEELIKSVVLASGCEDVLALDDDPVGYLKNPDVQEQVEEYLGPKSTSFLVDELEVNSEAVGKVARRISGLVPGGQGLKDDLIAIIEANHAKPSLRADLTPRITLVLGITDMRDMIQEIDKGTDALDRFSRLTLPNRQSMNSNSSRNSMKLAKAFRQIRKLSEGLYTAILDSFQDKCHESHEARLYLDGHIDTAHRLLQRRSAVDSAAPQMMFDLVFHAEGQKDDTLYYETVVQVFDDYKIDDVYHETTPEDLVKAVVTFSVTDARSTCKPKGLRIPKSNTEDIIDPSVETSDAALSTVGFQPPATPQHAMAYTSVVQTHSLLPSAREPIRPDKSRKTKCPGGSQPALSRL</sequence>
<dbReference type="PANTHER" id="PTHR35186:SF4">
    <property type="entry name" value="PRION-INHIBITION AND PROPAGATION HELO DOMAIN-CONTAINING PROTEIN"/>
    <property type="match status" value="1"/>
</dbReference>
<name>A0ABR4F2A3_9PEZI</name>
<evidence type="ECO:0000313" key="3">
    <source>
        <dbReference type="EMBL" id="KAL2288825.1"/>
    </source>
</evidence>
<feature type="region of interest" description="Disordered" evidence="1">
    <location>
        <begin position="378"/>
        <end position="404"/>
    </location>
</feature>